<sequence length="62" mass="6622">MTGDQRPLQLRQDGVLETQDAGPHVASLGQRGEQVLPDLVLDATLSVAGCAEFADGTWEVCR</sequence>
<dbReference type="AlphaFoldDB" id="A0A7I7R0J2"/>
<evidence type="ECO:0000313" key="1">
    <source>
        <dbReference type="EMBL" id="BBY31737.1"/>
    </source>
</evidence>
<reference evidence="1 2" key="1">
    <citation type="journal article" date="2019" name="Emerg. Microbes Infect.">
        <title>Comprehensive subspecies identification of 175 nontuberculous mycobacteria species based on 7547 genomic profiles.</title>
        <authorList>
            <person name="Matsumoto Y."/>
            <person name="Kinjo T."/>
            <person name="Motooka D."/>
            <person name="Nabeya D."/>
            <person name="Jung N."/>
            <person name="Uechi K."/>
            <person name="Horii T."/>
            <person name="Iida T."/>
            <person name="Fujita J."/>
            <person name="Nakamura S."/>
        </authorList>
    </citation>
    <scope>NUCLEOTIDE SEQUENCE [LARGE SCALE GENOMIC DNA]</scope>
    <source>
        <strain evidence="1 2">JCM 17899</strain>
    </source>
</reference>
<dbReference type="Proteomes" id="UP000467193">
    <property type="component" value="Chromosome"/>
</dbReference>
<accession>A0A7I7R0J2</accession>
<evidence type="ECO:0000313" key="2">
    <source>
        <dbReference type="Proteomes" id="UP000467193"/>
    </source>
</evidence>
<keyword evidence="2" id="KW-1185">Reference proteome</keyword>
<gene>
    <name evidence="1" type="ORF">MSEDJ_58330</name>
</gene>
<organism evidence="1 2">
    <name type="scientific">Mycolicibacterium sediminis</name>
    <dbReference type="NCBI Taxonomy" id="1286180"/>
    <lineage>
        <taxon>Bacteria</taxon>
        <taxon>Bacillati</taxon>
        <taxon>Actinomycetota</taxon>
        <taxon>Actinomycetes</taxon>
        <taxon>Mycobacteriales</taxon>
        <taxon>Mycobacteriaceae</taxon>
        <taxon>Mycolicibacterium</taxon>
    </lineage>
</organism>
<dbReference type="EMBL" id="AP022588">
    <property type="protein sequence ID" value="BBY31737.1"/>
    <property type="molecule type" value="Genomic_DNA"/>
</dbReference>
<proteinExistence type="predicted"/>
<name>A0A7I7R0J2_9MYCO</name>
<protein>
    <submittedName>
        <fullName evidence="1">Uncharacterized protein</fullName>
    </submittedName>
</protein>
<dbReference type="KEGG" id="msei:MSEDJ_58330"/>